<dbReference type="RefSeq" id="WP_259825693.1">
    <property type="nucleotide sequence ID" value="NZ_CP103445.1"/>
</dbReference>
<evidence type="ECO:0000313" key="1">
    <source>
        <dbReference type="EMBL" id="UWS32335.1"/>
    </source>
</evidence>
<evidence type="ECO:0000313" key="2">
    <source>
        <dbReference type="Proteomes" id="UP001058553"/>
    </source>
</evidence>
<organism evidence="1 2">
    <name type="scientific">Erwinia pyrifoliae</name>
    <dbReference type="NCBI Taxonomy" id="79967"/>
    <lineage>
        <taxon>Bacteria</taxon>
        <taxon>Pseudomonadati</taxon>
        <taxon>Pseudomonadota</taxon>
        <taxon>Gammaproteobacteria</taxon>
        <taxon>Enterobacterales</taxon>
        <taxon>Erwiniaceae</taxon>
        <taxon>Erwinia</taxon>
    </lineage>
</organism>
<protein>
    <submittedName>
        <fullName evidence="1">Type IV secretion protein Rhs</fullName>
    </submittedName>
</protein>
<dbReference type="Proteomes" id="UP001058553">
    <property type="component" value="Chromosome"/>
</dbReference>
<dbReference type="NCBIfam" id="TIGR03696">
    <property type="entry name" value="Rhs_assc_core"/>
    <property type="match status" value="1"/>
</dbReference>
<proteinExistence type="predicted"/>
<dbReference type="PANTHER" id="PTHR32305:SF15">
    <property type="entry name" value="PROTEIN RHSA-RELATED"/>
    <property type="match status" value="1"/>
</dbReference>
<dbReference type="Gene3D" id="2.180.10.10">
    <property type="entry name" value="RHS repeat-associated core"/>
    <property type="match status" value="2"/>
</dbReference>
<dbReference type="EMBL" id="CP103445">
    <property type="protein sequence ID" value="UWS32335.1"/>
    <property type="molecule type" value="Genomic_DNA"/>
</dbReference>
<name>A0ABY5X4M8_ERWPY</name>
<sequence length="1696" mass="194852">MKEKTQSSANFNVNIQQDNFISACMTGVDPRTGFFSNSTTLFDYSSCFSDARFSFVLNYNSKNMYSNQGYGYGFTDNLSRYDEEKKLLSLSSGQIYKIANDPIEGQPEIADCKYSDFTFKKILLRSPDGAVSQKIYYIMYMNGVVEKLENVDINGDEQTCYVPSVILYGVGGEIQIFWDYNNGIPQLRTVRENKKAINTNTELLSFDYDEKENIKIQVFEDTEYSYSMSLILNTKTLLIQIKNTGLDIFGEHSWKFKYSNVAGKDNLLEEIRYPSGRKDTIEYKRSENTFSLTLPEDSVLYCVWLYQIIPQFMSGIKQIATSYIFNWAGDNDHYSSVEGFLNIRREVIKKIIRTYNKFHLLISERIEAGMTVKNTSYTYNDCDETKTFQYQSPKYQCINKIRTTFTDNTGANVKQRDEVVSMEYDEYGNLVKQENDNNSIFLFIYTNLIRRGHQAVETPNGSWVMKSTSIEYPGNIKSNIRKDYIYELFTESVHGSDSDEGIGSYKIVPIEEKLFINYVLVNTTSLTYHWGLKDNVEFGKLKSHTLHCFDRKIIKTFKWDYLFGKLVLRTRNENDDLFSFETVKFNGVTGLVQSSFDGLSKWIEYKRDNLGRLIVVTLTSNVDDKNKKKTFQYSYKYNFKEQSGGLNYEVETKDLYGNKIYERYDGLGRMQTVAILKNNSDKERIIHSYKYNELSQLVHEDRFSYKGNEKLSLINIYSYDPWGNINKVRHDDGVEENILSDVVNRTVTHWLSHGNDSINKTMTEFDINNQPVIFKRYSLDDQYTQLTLERDASGRVVNKKDELGRITHYGYDLQDRVNIITLPDHSVITKSYNKYSEEQLIEQLTFTSFNGKEFEIGTQTFDALNRLKESQAYGVTTKYHYNLDRPLPDEITFADGTTILYENDYGLKNKILSITDKEKKFRNEFLYSYIDDSLIETKYISAHDTYIEKITEDTENSSLVINTTFTHDNNSIDITYKQENYINNDGISKITDENNTEYVYTHDKHGRLTEINSGKIKTEILYDKFSRIGHITESDELGKSALQLVYDEFGREIQRRVALSLTCEKPVPDPFQSLNLLVETRYYANNLIKSRVIKQLKENVEIIRIEGFIYDDLDRIKNYQCRGDVLTTDKSGKGIRAVAYAYDEVGNICEANSTYDDNSHGDIKFFYDKTNPFLLRRMYNTSTLDFTDYEFSNLGYLLRKKHMQTVGAHSTKAKESIYNYDSSLNLSTIEKTSYENNVVRDSYVTEYKFGNSNKVLFKKILTEGKKTEEISTFRGNDDEIINMIDLKNKMQYQSVNFLHGEAKQINIQNKNGLVKKKITTNNSGTPFFVLNFNNGQYQGSAVPTIDIYGSVSQSDLPVGINGYLYDAHADGYLLGSRLYDAENKRFTTPDNLSPFNGGNLNPYIYCNNNPVNNDDKSGYLTNQHWKIPVYIAGSLSIVSGIVTLGGSLAMSSVMMTVFSIFEIGAGILGIKSIQGDGNEHELAIGGVSSSIGLGISLLHAFGKFRYPLSKSLKRFFDFNKSQQTLRNLSFDKKKKEIMGLKYLGYGVSVFDDTYKNKPRLNIYSHGKKTSLIETRLDNSGKLLQVNKLDYEGLDQLLGSIGGINYDNYASIRIIACHSADFGFLTPPLGYDMHQITGLPVKAFQGTVTSFGYPPEILQSSFEKFAHDPHAMQNILKQFASRFEIVHNANYSPKHFS</sequence>
<dbReference type="InterPro" id="IPR022385">
    <property type="entry name" value="Rhs_assc_core"/>
</dbReference>
<dbReference type="Pfam" id="PF05593">
    <property type="entry name" value="RHS_repeat"/>
    <property type="match status" value="1"/>
</dbReference>
<accession>A0ABY5X4M8</accession>
<dbReference type="InterPro" id="IPR050708">
    <property type="entry name" value="T6SS_VgrG/RHS"/>
</dbReference>
<reference evidence="1" key="1">
    <citation type="submission" date="2022-07" db="EMBL/GenBank/DDBJ databases">
        <title>Genetic diversity of Erwinia pyrifoliae.</title>
        <authorList>
            <person name="Park D.S."/>
            <person name="Ham H."/>
        </authorList>
    </citation>
    <scope>NUCLEOTIDE SEQUENCE</scope>
    <source>
        <strain evidence="1">CP201486</strain>
    </source>
</reference>
<dbReference type="PANTHER" id="PTHR32305">
    <property type="match status" value="1"/>
</dbReference>
<keyword evidence="2" id="KW-1185">Reference proteome</keyword>
<gene>
    <name evidence="1" type="ORF">NYP84_11790</name>
</gene>
<dbReference type="InterPro" id="IPR031325">
    <property type="entry name" value="RHS_repeat"/>
</dbReference>